<dbReference type="PROSITE" id="PS00211">
    <property type="entry name" value="ABC_TRANSPORTER_1"/>
    <property type="match status" value="1"/>
</dbReference>
<evidence type="ECO:0000256" key="3">
    <source>
        <dbReference type="ARBA" id="ARBA00022741"/>
    </source>
</evidence>
<comment type="caution">
    <text evidence="10">The sequence shown here is derived from an EMBL/GenBank/DDBJ whole genome shotgun (WGS) entry which is preliminary data.</text>
</comment>
<keyword evidence="11" id="KW-1185">Reference proteome</keyword>
<feature type="transmembrane region" description="Helical" evidence="7">
    <location>
        <begin position="280"/>
        <end position="301"/>
    </location>
</feature>
<dbReference type="InterPro" id="IPR003439">
    <property type="entry name" value="ABC_transporter-like_ATP-bd"/>
</dbReference>
<evidence type="ECO:0000259" key="8">
    <source>
        <dbReference type="PROSITE" id="PS50893"/>
    </source>
</evidence>
<keyword evidence="4 10" id="KW-0067">ATP-binding</keyword>
<evidence type="ECO:0000313" key="10">
    <source>
        <dbReference type="EMBL" id="MST72382.1"/>
    </source>
</evidence>
<dbReference type="InterPro" id="IPR036640">
    <property type="entry name" value="ABC1_TM_sf"/>
</dbReference>
<dbReference type="GO" id="GO:0016887">
    <property type="term" value="F:ATP hydrolysis activity"/>
    <property type="evidence" value="ECO:0007669"/>
    <property type="project" value="InterPro"/>
</dbReference>
<keyword evidence="2 7" id="KW-0812">Transmembrane</keyword>
<keyword evidence="3" id="KW-0547">Nucleotide-binding</keyword>
<comment type="subcellular location">
    <subcellularLocation>
        <location evidence="1">Cell membrane</location>
        <topology evidence="1">Multi-pass membrane protein</topology>
    </subcellularLocation>
</comment>
<dbReference type="PANTHER" id="PTHR43394:SF1">
    <property type="entry name" value="ATP-BINDING CASSETTE SUB-FAMILY B MEMBER 10, MITOCHONDRIAL"/>
    <property type="match status" value="1"/>
</dbReference>
<proteinExistence type="predicted"/>
<dbReference type="InterPro" id="IPR017871">
    <property type="entry name" value="ABC_transporter-like_CS"/>
</dbReference>
<evidence type="ECO:0000256" key="5">
    <source>
        <dbReference type="ARBA" id="ARBA00022989"/>
    </source>
</evidence>
<keyword evidence="5 7" id="KW-1133">Transmembrane helix</keyword>
<evidence type="ECO:0000256" key="4">
    <source>
        <dbReference type="ARBA" id="ARBA00022840"/>
    </source>
</evidence>
<sequence length="594" mass="62404">MPNCTGCRRGGWTWMRAHSGDATQPQATPAGERGVASRPAGNRQVAAVFADVARTHPALTVALVAAVVATVVTALLPPLVLAQVVDGIAARSLDAPRLAATYLALVVLQGLAGAGQEAAIAVFGQKVTHELRSRMAAKLDRLPAGYFVRNAAGAITSRLVNDVDAVEALFASGVVGMVTDLCQVVGIVAIVMWESVGLGAMLLVALPLVFLFTRHVQRATLDAQTQNRVAVGEANEQIPETLRTIRTIRQLGREAFMGRRYARAIDRAFLAQERSNFYDAVYSPVVITTSSVVIGVSLSLAAQGGPLGSLFGVTVGGAVAVISYVEKVFTPLSDIGMEIQSIQQAAAGVRRIGELLGEAEERPAVTDAVAPSDGSSGDVAASLSHVTFGYEPNSPVLRDFSLRVERGEHVTLVGRTGAGKSTVLRLLLGLYQPDSGEVMVLGRRAGAISPAERRRCYGYVEQAFRAVPGSVTDQVTLGDPSVTVDQVSRALQTVGLSDVVAGLPQGGNTLLADARLSQGQLQLLNIARAIACDPGLLILDEVTANLDSATERQVMEALAVAVCGRTVISVSHRLFEREGGRLVRVGEDDPEASE</sequence>
<evidence type="ECO:0000256" key="2">
    <source>
        <dbReference type="ARBA" id="ARBA00022692"/>
    </source>
</evidence>
<feature type="transmembrane region" description="Helical" evidence="7">
    <location>
        <begin position="196"/>
        <end position="213"/>
    </location>
</feature>
<reference evidence="10 11" key="1">
    <citation type="submission" date="2019-08" db="EMBL/GenBank/DDBJ databases">
        <title>In-depth cultivation of the pig gut microbiome towards novel bacterial diversity and tailored functional studies.</title>
        <authorList>
            <person name="Wylensek D."/>
            <person name="Hitch T.C.A."/>
            <person name="Clavel T."/>
        </authorList>
    </citation>
    <scope>NUCLEOTIDE SEQUENCE [LARGE SCALE GENOMIC DNA]</scope>
    <source>
        <strain evidence="10 11">CA-Schmier-601-WT-1</strain>
    </source>
</reference>
<evidence type="ECO:0000313" key="11">
    <source>
        <dbReference type="Proteomes" id="UP000469325"/>
    </source>
</evidence>
<dbReference type="Proteomes" id="UP000469325">
    <property type="component" value="Unassembled WGS sequence"/>
</dbReference>
<evidence type="ECO:0000256" key="1">
    <source>
        <dbReference type="ARBA" id="ARBA00004651"/>
    </source>
</evidence>
<dbReference type="PANTHER" id="PTHR43394">
    <property type="entry name" value="ATP-DEPENDENT PERMEASE MDL1, MITOCHONDRIAL"/>
    <property type="match status" value="1"/>
</dbReference>
<dbReference type="SMART" id="SM00382">
    <property type="entry name" value="AAA"/>
    <property type="match status" value="1"/>
</dbReference>
<dbReference type="InterPro" id="IPR011527">
    <property type="entry name" value="ABC1_TM_dom"/>
</dbReference>
<feature type="domain" description="ABC transmembrane type-1" evidence="9">
    <location>
        <begin position="61"/>
        <end position="344"/>
    </location>
</feature>
<feature type="transmembrane region" description="Helical" evidence="7">
    <location>
        <begin position="168"/>
        <end position="190"/>
    </location>
</feature>
<dbReference type="PROSITE" id="PS50929">
    <property type="entry name" value="ABC_TM1F"/>
    <property type="match status" value="1"/>
</dbReference>
<dbReference type="EMBL" id="VUNC01000002">
    <property type="protein sequence ID" value="MST72382.1"/>
    <property type="molecule type" value="Genomic_DNA"/>
</dbReference>
<evidence type="ECO:0000256" key="7">
    <source>
        <dbReference type="SAM" id="Phobius"/>
    </source>
</evidence>
<dbReference type="Pfam" id="PF00664">
    <property type="entry name" value="ABC_membrane"/>
    <property type="match status" value="1"/>
</dbReference>
<feature type="domain" description="ABC transporter" evidence="8">
    <location>
        <begin position="381"/>
        <end position="594"/>
    </location>
</feature>
<dbReference type="GO" id="GO:0005886">
    <property type="term" value="C:plasma membrane"/>
    <property type="evidence" value="ECO:0007669"/>
    <property type="project" value="UniProtKB-SubCell"/>
</dbReference>
<protein>
    <submittedName>
        <fullName evidence="10">ABC transporter ATP-binding protein</fullName>
    </submittedName>
</protein>
<dbReference type="SUPFAM" id="SSF52540">
    <property type="entry name" value="P-loop containing nucleoside triphosphate hydrolases"/>
    <property type="match status" value="1"/>
</dbReference>
<dbReference type="InterPro" id="IPR027417">
    <property type="entry name" value="P-loop_NTPase"/>
</dbReference>
<keyword evidence="6 7" id="KW-0472">Membrane</keyword>
<evidence type="ECO:0000259" key="9">
    <source>
        <dbReference type="PROSITE" id="PS50929"/>
    </source>
</evidence>
<feature type="transmembrane region" description="Helical" evidence="7">
    <location>
        <begin position="58"/>
        <end position="80"/>
    </location>
</feature>
<dbReference type="PROSITE" id="PS50893">
    <property type="entry name" value="ABC_TRANSPORTER_2"/>
    <property type="match status" value="1"/>
</dbReference>
<dbReference type="Gene3D" id="3.40.50.300">
    <property type="entry name" value="P-loop containing nucleotide triphosphate hydrolases"/>
    <property type="match status" value="1"/>
</dbReference>
<evidence type="ECO:0000256" key="6">
    <source>
        <dbReference type="ARBA" id="ARBA00023136"/>
    </source>
</evidence>
<dbReference type="AlphaFoldDB" id="A0A6N7XA18"/>
<dbReference type="SUPFAM" id="SSF90123">
    <property type="entry name" value="ABC transporter transmembrane region"/>
    <property type="match status" value="1"/>
</dbReference>
<dbReference type="Pfam" id="PF00005">
    <property type="entry name" value="ABC_tran"/>
    <property type="match status" value="1"/>
</dbReference>
<dbReference type="GO" id="GO:0015421">
    <property type="term" value="F:ABC-type oligopeptide transporter activity"/>
    <property type="evidence" value="ECO:0007669"/>
    <property type="project" value="TreeGrafter"/>
</dbReference>
<dbReference type="InterPro" id="IPR039421">
    <property type="entry name" value="Type_1_exporter"/>
</dbReference>
<gene>
    <name evidence="10" type="ORF">FYJ68_04570</name>
</gene>
<name>A0A6N7XA18_9ACTN</name>
<organism evidence="10 11">
    <name type="scientific">Olsenella porci</name>
    <dbReference type="NCBI Taxonomy" id="2652279"/>
    <lineage>
        <taxon>Bacteria</taxon>
        <taxon>Bacillati</taxon>
        <taxon>Actinomycetota</taxon>
        <taxon>Coriobacteriia</taxon>
        <taxon>Coriobacteriales</taxon>
        <taxon>Atopobiaceae</taxon>
        <taxon>Olsenella</taxon>
    </lineage>
</organism>
<accession>A0A6N7XA18</accession>
<dbReference type="InterPro" id="IPR003593">
    <property type="entry name" value="AAA+_ATPase"/>
</dbReference>
<dbReference type="GO" id="GO:0005524">
    <property type="term" value="F:ATP binding"/>
    <property type="evidence" value="ECO:0007669"/>
    <property type="project" value="UniProtKB-KW"/>
</dbReference>
<dbReference type="Gene3D" id="1.20.1560.10">
    <property type="entry name" value="ABC transporter type 1, transmembrane domain"/>
    <property type="match status" value="1"/>
</dbReference>
<feature type="transmembrane region" description="Helical" evidence="7">
    <location>
        <begin position="100"/>
        <end position="124"/>
    </location>
</feature>